<dbReference type="Proteomes" id="UP000012081">
    <property type="component" value="Unassembled WGS sequence"/>
</dbReference>
<dbReference type="OrthoDB" id="9800375at2"/>
<comment type="similarity">
    <text evidence="1 2">Belongs to the flagella basal body rod proteins family.</text>
</comment>
<dbReference type="InterPro" id="IPR020013">
    <property type="entry name" value="Flagellar_FlgE/F/G"/>
</dbReference>
<keyword evidence="6" id="KW-0966">Cell projection</keyword>
<comment type="caution">
    <text evidence="6">The sequence shown here is derived from an EMBL/GenBank/DDBJ whole genome shotgun (WGS) entry which is preliminary data.</text>
</comment>
<keyword evidence="7" id="KW-1185">Reference proteome</keyword>
<dbReference type="PANTHER" id="PTHR30435:SF19">
    <property type="entry name" value="FLAGELLAR BASAL-BODY ROD PROTEIN FLGG"/>
    <property type="match status" value="1"/>
</dbReference>
<feature type="region of interest" description="Disordered" evidence="3">
    <location>
        <begin position="49"/>
        <end position="71"/>
    </location>
</feature>
<dbReference type="PANTHER" id="PTHR30435">
    <property type="entry name" value="FLAGELLAR PROTEIN"/>
    <property type="match status" value="1"/>
</dbReference>
<accession>M8DFS5</accession>
<dbReference type="Pfam" id="PF06429">
    <property type="entry name" value="Flg_bbr_C"/>
    <property type="match status" value="1"/>
</dbReference>
<organism evidence="6 7">
    <name type="scientific">Brevibacillus borstelensis AK1</name>
    <dbReference type="NCBI Taxonomy" id="1300222"/>
    <lineage>
        <taxon>Bacteria</taxon>
        <taxon>Bacillati</taxon>
        <taxon>Bacillota</taxon>
        <taxon>Bacilli</taxon>
        <taxon>Bacillales</taxon>
        <taxon>Paenibacillaceae</taxon>
        <taxon>Brevibacillus</taxon>
    </lineage>
</organism>
<comment type="subcellular location">
    <subcellularLocation>
        <location evidence="2">Bacterial flagellum basal body</location>
    </subcellularLocation>
</comment>
<feature type="domain" description="Flagellar basal body rod protein N-terminal" evidence="4">
    <location>
        <begin position="4"/>
        <end position="34"/>
    </location>
</feature>
<dbReference type="GO" id="GO:0071978">
    <property type="term" value="P:bacterial-type flagellum-dependent swarming motility"/>
    <property type="evidence" value="ECO:0007669"/>
    <property type="project" value="TreeGrafter"/>
</dbReference>
<dbReference type="InterPro" id="IPR010930">
    <property type="entry name" value="Flg_bb/hook_C_dom"/>
</dbReference>
<proteinExistence type="inferred from homology"/>
<dbReference type="GO" id="GO:0009425">
    <property type="term" value="C:bacterial-type flagellum basal body"/>
    <property type="evidence" value="ECO:0007669"/>
    <property type="project" value="UniProtKB-SubCell"/>
</dbReference>
<protein>
    <submittedName>
        <fullName evidence="6">Flagellar hook-basal body protein</fullName>
    </submittedName>
</protein>
<dbReference type="NCBIfam" id="TIGR03506">
    <property type="entry name" value="FlgEFG_subfam"/>
    <property type="match status" value="1"/>
</dbReference>
<evidence type="ECO:0000313" key="7">
    <source>
        <dbReference type="Proteomes" id="UP000012081"/>
    </source>
</evidence>
<dbReference type="InterPro" id="IPR001444">
    <property type="entry name" value="Flag_bb_rod_N"/>
</dbReference>
<evidence type="ECO:0000259" key="5">
    <source>
        <dbReference type="Pfam" id="PF06429"/>
    </source>
</evidence>
<name>M8DFS5_9BACL</name>
<dbReference type="EMBL" id="APBN01000004">
    <property type="protein sequence ID" value="EMT52297.1"/>
    <property type="molecule type" value="Genomic_DNA"/>
</dbReference>
<keyword evidence="6" id="KW-0969">Cilium</keyword>
<gene>
    <name evidence="6" type="ORF">I532_11609</name>
</gene>
<dbReference type="RefSeq" id="WP_003388380.1">
    <property type="nucleotide sequence ID" value="NZ_APBN01000004.1"/>
</dbReference>
<dbReference type="AlphaFoldDB" id="M8DFS5"/>
<dbReference type="InterPro" id="IPR037925">
    <property type="entry name" value="FlgE/F/G-like"/>
</dbReference>
<sequence length="271" mass="29583">MQSLNISTAALRGVQQALDNTANNLANADTVGYKRRTASFSELLSDSMNEQAAVDSRQRNSPPGLRIGSGSRLGLTKTDVSPGNMKQTDVPTDLMIEGDGYFLVSRPFRNANGELDDEYRLTRSGAFQFAQMAGLPGYALVTPTGEYLVDEVGLPISFENPGELTITPEGVVFLDGNEVAQMRLYKVDNPDQLQQVGDNQLLAPVLDDQKAPDFMQFADGRIKQGALETSNVNVQEEMSQLINVQRAYQLNSRAIGITDQMMGIANSLRSR</sequence>
<keyword evidence="2" id="KW-0975">Bacterial flagellum</keyword>
<evidence type="ECO:0000256" key="1">
    <source>
        <dbReference type="ARBA" id="ARBA00009677"/>
    </source>
</evidence>
<evidence type="ECO:0000256" key="3">
    <source>
        <dbReference type="SAM" id="MobiDB-lite"/>
    </source>
</evidence>
<feature type="domain" description="Flagellar basal-body/hook protein C-terminal" evidence="5">
    <location>
        <begin position="223"/>
        <end position="268"/>
    </location>
</feature>
<dbReference type="Pfam" id="PF00460">
    <property type="entry name" value="Flg_bb_rod"/>
    <property type="match status" value="1"/>
</dbReference>
<dbReference type="GeneID" id="89497628"/>
<evidence type="ECO:0000313" key="6">
    <source>
        <dbReference type="EMBL" id="EMT52297.1"/>
    </source>
</evidence>
<dbReference type="PATRIC" id="fig|1300222.3.peg.2422"/>
<evidence type="ECO:0000256" key="2">
    <source>
        <dbReference type="RuleBase" id="RU362116"/>
    </source>
</evidence>
<evidence type="ECO:0000259" key="4">
    <source>
        <dbReference type="Pfam" id="PF00460"/>
    </source>
</evidence>
<keyword evidence="6" id="KW-0282">Flagellum</keyword>
<dbReference type="SUPFAM" id="SSF117143">
    <property type="entry name" value="Flagellar hook protein flgE"/>
    <property type="match status" value="1"/>
</dbReference>
<dbReference type="STRING" id="1300222.I532_11609"/>
<reference evidence="6 7" key="1">
    <citation type="submission" date="2013-03" db="EMBL/GenBank/DDBJ databases">
        <title>Assembly of a new bacterial strain Brevibacillus borstelensis AK1.</title>
        <authorList>
            <person name="Rajan I."/>
            <person name="PoliReddy D."/>
            <person name="Sugumar T."/>
            <person name="Rathinam K."/>
            <person name="Alqarawi S."/>
            <person name="Khalil A.B."/>
            <person name="Sivakumar N."/>
        </authorList>
    </citation>
    <scope>NUCLEOTIDE SEQUENCE [LARGE SCALE GENOMIC DNA]</scope>
    <source>
        <strain evidence="6 7">AK1</strain>
    </source>
</reference>